<dbReference type="PANTHER" id="PTHR43489:SF3">
    <property type="entry name" value="XYLOSE ISOMERASE DOMAIN PROTEIN TIM BARREL"/>
    <property type="match status" value="1"/>
</dbReference>
<dbReference type="SUPFAM" id="SSF51658">
    <property type="entry name" value="Xylose isomerase-like"/>
    <property type="match status" value="1"/>
</dbReference>
<sequence>MKLSVCLDALYHGKDFFASLEEVRGIGYDTVEFWSWWDKDVERLAQLASDYNMTVASMCVKSANLVDEALREVYLEGLRESIVAAKRLNCRTLILTVGQELADVPREVQQQSIIDGLRASAPLVEEAGITIVLEPLNTLVDHKGYYLSSSEEAFHIIRQVGSPNVKLVFDIYHQQIMEGNLLANILPNLELIGHFHAAGNPGRHELSSGELHYGRIFEAIDAAGYEGYMGLEYFPVAAPEVGLKELLAASL</sequence>
<reference evidence="4 5" key="1">
    <citation type="submission" date="2021-04" db="EMBL/GenBank/DDBJ databases">
        <title>Paenibacillus sp. DLE-14 whole genome sequence.</title>
        <authorList>
            <person name="Ham Y.J."/>
        </authorList>
    </citation>
    <scope>NUCLEOTIDE SEQUENCE [LARGE SCALE GENOMIC DNA]</scope>
    <source>
        <strain evidence="4 5">DLE-14</strain>
    </source>
</reference>
<dbReference type="Proteomes" id="UP000673394">
    <property type="component" value="Unassembled WGS sequence"/>
</dbReference>
<dbReference type="Pfam" id="PF01261">
    <property type="entry name" value="AP_endonuc_2"/>
    <property type="match status" value="1"/>
</dbReference>
<dbReference type="RefSeq" id="WP_210660536.1">
    <property type="nucleotide sequence ID" value="NZ_JAGKSP010000007.1"/>
</dbReference>
<evidence type="ECO:0000256" key="1">
    <source>
        <dbReference type="ARBA" id="ARBA00023235"/>
    </source>
</evidence>
<evidence type="ECO:0000256" key="2">
    <source>
        <dbReference type="PIRNR" id="PIRNR006241"/>
    </source>
</evidence>
<protein>
    <submittedName>
        <fullName evidence="4">TIM barrel protein</fullName>
    </submittedName>
</protein>
<keyword evidence="5" id="KW-1185">Reference proteome</keyword>
<dbReference type="Gene3D" id="3.20.20.150">
    <property type="entry name" value="Divalent-metal-dependent TIM barrel enzymes"/>
    <property type="match status" value="1"/>
</dbReference>
<dbReference type="EMBL" id="JAGKSP010000007">
    <property type="protein sequence ID" value="MBP3964705.1"/>
    <property type="molecule type" value="Genomic_DNA"/>
</dbReference>
<dbReference type="PANTHER" id="PTHR43489">
    <property type="entry name" value="ISOMERASE"/>
    <property type="match status" value="1"/>
</dbReference>
<evidence type="ECO:0000313" key="4">
    <source>
        <dbReference type="EMBL" id="MBP3964705.1"/>
    </source>
</evidence>
<organism evidence="4 5">
    <name type="scientific">Paenibacillus lignilyticus</name>
    <dbReference type="NCBI Taxonomy" id="1172615"/>
    <lineage>
        <taxon>Bacteria</taxon>
        <taxon>Bacillati</taxon>
        <taxon>Bacillota</taxon>
        <taxon>Bacilli</taxon>
        <taxon>Bacillales</taxon>
        <taxon>Paenibacillaceae</taxon>
        <taxon>Paenibacillus</taxon>
    </lineage>
</organism>
<proteinExistence type="inferred from homology"/>
<dbReference type="InterPro" id="IPR013022">
    <property type="entry name" value="Xyl_isomerase-like_TIM-brl"/>
</dbReference>
<dbReference type="InterPro" id="IPR036237">
    <property type="entry name" value="Xyl_isomerase-like_sf"/>
</dbReference>
<evidence type="ECO:0000259" key="3">
    <source>
        <dbReference type="Pfam" id="PF01261"/>
    </source>
</evidence>
<feature type="domain" description="Xylose isomerase-like TIM barrel" evidence="3">
    <location>
        <begin position="21"/>
        <end position="245"/>
    </location>
</feature>
<dbReference type="InterPro" id="IPR026040">
    <property type="entry name" value="HyI-like"/>
</dbReference>
<comment type="similarity">
    <text evidence="2">Belongs to the hyi family.</text>
</comment>
<evidence type="ECO:0000313" key="5">
    <source>
        <dbReference type="Proteomes" id="UP000673394"/>
    </source>
</evidence>
<gene>
    <name evidence="4" type="ORF">I8J30_18460</name>
</gene>
<dbReference type="PIRSF" id="PIRSF006241">
    <property type="entry name" value="HyI"/>
    <property type="match status" value="1"/>
</dbReference>
<accession>A0ABS5CFT5</accession>
<dbReference type="InterPro" id="IPR050417">
    <property type="entry name" value="Sugar_Epim/Isomerase"/>
</dbReference>
<name>A0ABS5CFT5_9BACL</name>
<keyword evidence="1 2" id="KW-0413">Isomerase</keyword>
<comment type="caution">
    <text evidence="4">The sequence shown here is derived from an EMBL/GenBank/DDBJ whole genome shotgun (WGS) entry which is preliminary data.</text>
</comment>